<gene>
    <name evidence="1" type="ORF">LCGC14_2191780</name>
</gene>
<evidence type="ECO:0000313" key="1">
    <source>
        <dbReference type="EMBL" id="KKL61795.1"/>
    </source>
</evidence>
<feature type="non-terminal residue" evidence="1">
    <location>
        <position position="1"/>
    </location>
</feature>
<reference evidence="1" key="1">
    <citation type="journal article" date="2015" name="Nature">
        <title>Complex archaea that bridge the gap between prokaryotes and eukaryotes.</title>
        <authorList>
            <person name="Spang A."/>
            <person name="Saw J.H."/>
            <person name="Jorgensen S.L."/>
            <person name="Zaremba-Niedzwiedzka K."/>
            <person name="Martijn J."/>
            <person name="Lind A.E."/>
            <person name="van Eijk R."/>
            <person name="Schleper C."/>
            <person name="Guy L."/>
            <person name="Ettema T.J."/>
        </authorList>
    </citation>
    <scope>NUCLEOTIDE SEQUENCE</scope>
</reference>
<name>A0A0F9FWS8_9ZZZZ</name>
<dbReference type="EMBL" id="LAZR01028706">
    <property type="protein sequence ID" value="KKL61795.1"/>
    <property type="molecule type" value="Genomic_DNA"/>
</dbReference>
<proteinExistence type="predicted"/>
<accession>A0A0F9FWS8</accession>
<protein>
    <submittedName>
        <fullName evidence="1">Uncharacterized protein</fullName>
    </submittedName>
</protein>
<dbReference type="AlphaFoldDB" id="A0A0F9FWS8"/>
<organism evidence="1">
    <name type="scientific">marine sediment metagenome</name>
    <dbReference type="NCBI Taxonomy" id="412755"/>
    <lineage>
        <taxon>unclassified sequences</taxon>
        <taxon>metagenomes</taxon>
        <taxon>ecological metagenomes</taxon>
    </lineage>
</organism>
<comment type="caution">
    <text evidence="1">The sequence shown here is derived from an EMBL/GenBank/DDBJ whole genome shotgun (WGS) entry which is preliminary data.</text>
</comment>
<sequence length="41" mass="4552">MAKLTEAAWKKGIEKEIASLNVKVARLAAVVDKIKARLKMK</sequence>